<protein>
    <submittedName>
        <fullName evidence="3">Barstar family protein</fullName>
    </submittedName>
</protein>
<dbReference type="InterPro" id="IPR035905">
    <property type="entry name" value="Barstar-like_sf"/>
</dbReference>
<comment type="similarity">
    <text evidence="1">Belongs to the barstar family.</text>
</comment>
<proteinExistence type="inferred from homology"/>
<dbReference type="AlphaFoldDB" id="A0A7G9SQ20"/>
<organism evidence="3 4">
    <name type="scientific">Thermomonas carbonis</name>
    <dbReference type="NCBI Taxonomy" id="1463158"/>
    <lineage>
        <taxon>Bacteria</taxon>
        <taxon>Pseudomonadati</taxon>
        <taxon>Pseudomonadota</taxon>
        <taxon>Gammaproteobacteria</taxon>
        <taxon>Lysobacterales</taxon>
        <taxon>Lysobacteraceae</taxon>
        <taxon>Thermomonas</taxon>
    </lineage>
</organism>
<dbReference type="RefSeq" id="WP_187552462.1">
    <property type="nucleotide sequence ID" value="NZ_BMZL01000001.1"/>
</dbReference>
<evidence type="ECO:0000256" key="1">
    <source>
        <dbReference type="ARBA" id="ARBA00006845"/>
    </source>
</evidence>
<gene>
    <name evidence="3" type="ORF">H9L16_15105</name>
</gene>
<feature type="domain" description="Barstar (barnase inhibitor)" evidence="2">
    <location>
        <begin position="41"/>
        <end position="133"/>
    </location>
</feature>
<accession>A0A7G9SQ20</accession>
<dbReference type="Pfam" id="PF01337">
    <property type="entry name" value="Barstar"/>
    <property type="match status" value="1"/>
</dbReference>
<dbReference type="EMBL" id="CP060719">
    <property type="protein sequence ID" value="QNN69945.1"/>
    <property type="molecule type" value="Genomic_DNA"/>
</dbReference>
<evidence type="ECO:0000313" key="3">
    <source>
        <dbReference type="EMBL" id="QNN69945.1"/>
    </source>
</evidence>
<name>A0A7G9SQ20_9GAMM</name>
<evidence type="ECO:0000259" key="2">
    <source>
        <dbReference type="Pfam" id="PF01337"/>
    </source>
</evidence>
<keyword evidence="4" id="KW-1185">Reference proteome</keyword>
<dbReference type="Proteomes" id="UP000515804">
    <property type="component" value="Chromosome"/>
</dbReference>
<sequence length="145" mass="15817">MTDTGIELDLGDPLLSGVFFVTADDIATLDHAVHDAGLLARRIDLGTCADKAGLLARMTQAMAIPDDRGRNWDALADSLRDLSWLPAPGYALLFDDAHRLRDGDEASFDTLLALLEETATDWAAQEVPFWAFLSLPDSEFEVVPD</sequence>
<dbReference type="SUPFAM" id="SSF52038">
    <property type="entry name" value="Barstar-related"/>
    <property type="match status" value="1"/>
</dbReference>
<dbReference type="InterPro" id="IPR000468">
    <property type="entry name" value="Barstar"/>
</dbReference>
<dbReference type="KEGG" id="tcn:H9L16_15105"/>
<reference evidence="3 4" key="1">
    <citation type="submission" date="2020-08" db="EMBL/GenBank/DDBJ databases">
        <title>Genome sequence of Thermomonas carbonis KCTC 42013T.</title>
        <authorList>
            <person name="Hyun D.-W."/>
            <person name="Bae J.-W."/>
        </authorList>
    </citation>
    <scope>NUCLEOTIDE SEQUENCE [LARGE SCALE GENOMIC DNA]</scope>
    <source>
        <strain evidence="3 4">KCTC 42013</strain>
    </source>
</reference>
<evidence type="ECO:0000313" key="4">
    <source>
        <dbReference type="Proteomes" id="UP000515804"/>
    </source>
</evidence>
<dbReference type="Gene3D" id="3.30.370.10">
    <property type="entry name" value="Barstar-like"/>
    <property type="match status" value="1"/>
</dbReference>